<name>A8Y429_CAEBR</name>
<feature type="region of interest" description="Disordered" evidence="1">
    <location>
        <begin position="328"/>
        <end position="350"/>
    </location>
</feature>
<evidence type="ECO:0000256" key="1">
    <source>
        <dbReference type="SAM" id="MobiDB-lite"/>
    </source>
</evidence>
<dbReference type="KEGG" id="cbr:CBG_23371"/>
<keyword evidence="2" id="KW-0812">Transmembrane</keyword>
<dbReference type="PANTHER" id="PTHR21325:SF26">
    <property type="entry name" value="LIPASE_GDSL DOMAIN-CONTAINING PROTEIN"/>
    <property type="match status" value="1"/>
</dbReference>
<dbReference type="EMBL" id="HE601533">
    <property type="protein sequence ID" value="CAP39649.1"/>
    <property type="molecule type" value="Genomic_DNA"/>
</dbReference>
<dbReference type="GO" id="GO:0006644">
    <property type="term" value="P:phospholipid metabolic process"/>
    <property type="evidence" value="ECO:0000318"/>
    <property type="project" value="GO_Central"/>
</dbReference>
<proteinExistence type="predicted"/>
<dbReference type="GO" id="GO:0004620">
    <property type="term" value="F:phospholipase activity"/>
    <property type="evidence" value="ECO:0000318"/>
    <property type="project" value="GO_Central"/>
</dbReference>
<dbReference type="AlphaFoldDB" id="A8Y429"/>
<protein>
    <submittedName>
        <fullName evidence="3">Protein CBG23371</fullName>
    </submittedName>
</protein>
<dbReference type="eggNOG" id="KOG3670">
    <property type="taxonomic scope" value="Eukaryota"/>
</dbReference>
<dbReference type="Pfam" id="PF00657">
    <property type="entry name" value="Lipase_GDSL"/>
    <property type="match status" value="1"/>
</dbReference>
<keyword evidence="2" id="KW-0472">Membrane</keyword>
<gene>
    <name evidence="3 5" type="ORF">CBG23371</name>
    <name evidence="3" type="ORF">CBG_23371</name>
</gene>
<dbReference type="PANTHER" id="PTHR21325">
    <property type="entry name" value="PHOSPHOLIPASE B, PLB1"/>
    <property type="match status" value="1"/>
</dbReference>
<dbReference type="InterPro" id="IPR001087">
    <property type="entry name" value="GDSL"/>
</dbReference>
<dbReference type="HOGENOM" id="CLU_564115_0_0_1"/>
<feature type="compositionally biased region" description="Basic and acidic residues" evidence="1">
    <location>
        <begin position="331"/>
        <end position="347"/>
    </location>
</feature>
<dbReference type="SUPFAM" id="SSF52266">
    <property type="entry name" value="SGNH hydrolase"/>
    <property type="match status" value="1"/>
</dbReference>
<feature type="transmembrane region" description="Helical" evidence="2">
    <location>
        <begin position="65"/>
        <end position="84"/>
    </location>
</feature>
<keyword evidence="2" id="KW-1133">Transmembrane helix</keyword>
<dbReference type="WormBase" id="CBG23371">
    <property type="protein sequence ID" value="CBP39068"/>
    <property type="gene ID" value="WBGene00041738"/>
</dbReference>
<dbReference type="RefSeq" id="XP_002636660.1">
    <property type="nucleotide sequence ID" value="XM_002636614.1"/>
</dbReference>
<dbReference type="CTD" id="8578655"/>
<keyword evidence="4" id="KW-1185">Reference proteome</keyword>
<evidence type="ECO:0000313" key="4">
    <source>
        <dbReference type="Proteomes" id="UP000008549"/>
    </source>
</evidence>
<sequence length="489" mass="55733">MHDTERTPLFPRYAMNPNLQIFLNRNTLYHRLPSNMDTRHEEEYKEYYDPPSFPIFSICRPRNRLILTLILGFLLIFILFLILFRGNEEDIRIYTKMEELSTSSETVKIQAQTLAISKSSLKSGMEKYLKSIDPKEPYPDDVNAVKPHHIRVIGAMGDSLTIGSRAQNILDDTRTQYPGNAYFTGMDAEVDGHLTIYNIFRVIAEETGNKLYGGSTGVGYGDNAGFDVAIGGMKSDDILRQAQVLVQKIRAVKEIDVEKDWKLVSLWIGTNDVGDLGYGDRPPIPVDQYKAYIEKGISYLKENLPRTIVTVIAMFPPQLLQEAHSIMTTGHRPDSEERQKQRDELSDGYRNASYKIQNEGKFNDKNFTVVVQPFATEYTDAYVDQQGHYNSAFYAVDLFHLSKLGHAILAKHYWQNLFEPVGEKTKKADLGDTSEHIFELDEVGYSEITVYHILFYSTTPLSKHLETVSNNSDSLQCLSRKNSGLRTSF</sequence>
<organism evidence="3 4">
    <name type="scientific">Caenorhabditis briggsae</name>
    <dbReference type="NCBI Taxonomy" id="6238"/>
    <lineage>
        <taxon>Eukaryota</taxon>
        <taxon>Metazoa</taxon>
        <taxon>Ecdysozoa</taxon>
        <taxon>Nematoda</taxon>
        <taxon>Chromadorea</taxon>
        <taxon>Rhabditida</taxon>
        <taxon>Rhabditina</taxon>
        <taxon>Rhabditomorpha</taxon>
        <taxon>Rhabditoidea</taxon>
        <taxon>Rhabditidae</taxon>
        <taxon>Peloderinae</taxon>
        <taxon>Caenorhabditis</taxon>
    </lineage>
</organism>
<dbReference type="Proteomes" id="UP000008549">
    <property type="component" value="Unassembled WGS sequence"/>
</dbReference>
<reference evidence="3 4" key="2">
    <citation type="journal article" date="2011" name="PLoS Genet.">
        <title>Caenorhabditis briggsae recombinant inbred line genotypes reveal inter-strain incompatibility and the evolution of recombination.</title>
        <authorList>
            <person name="Ross J.A."/>
            <person name="Koboldt D.C."/>
            <person name="Staisch J.E."/>
            <person name="Chamberlin H.M."/>
            <person name="Gupta B.P."/>
            <person name="Miller R.D."/>
            <person name="Baird S.E."/>
            <person name="Haag E.S."/>
        </authorList>
    </citation>
    <scope>NUCLEOTIDE SEQUENCE [LARGE SCALE GENOMIC DNA]</scope>
    <source>
        <strain evidence="3 4">AF16</strain>
    </source>
</reference>
<reference evidence="3 4" key="1">
    <citation type="journal article" date="2003" name="PLoS Biol.">
        <title>The genome sequence of Caenorhabditis briggsae: a platform for comparative genomics.</title>
        <authorList>
            <person name="Stein L.D."/>
            <person name="Bao Z."/>
            <person name="Blasiar D."/>
            <person name="Blumenthal T."/>
            <person name="Brent M.R."/>
            <person name="Chen N."/>
            <person name="Chinwalla A."/>
            <person name="Clarke L."/>
            <person name="Clee C."/>
            <person name="Coghlan A."/>
            <person name="Coulson A."/>
            <person name="D'Eustachio P."/>
            <person name="Fitch D.H."/>
            <person name="Fulton L.A."/>
            <person name="Fulton R.E."/>
            <person name="Griffiths-Jones S."/>
            <person name="Harris T.W."/>
            <person name="Hillier L.W."/>
            <person name="Kamath R."/>
            <person name="Kuwabara P.E."/>
            <person name="Mardis E.R."/>
            <person name="Marra M.A."/>
            <person name="Miner T.L."/>
            <person name="Minx P."/>
            <person name="Mullikin J.C."/>
            <person name="Plumb R.W."/>
            <person name="Rogers J."/>
            <person name="Schein J.E."/>
            <person name="Sohrmann M."/>
            <person name="Spieth J."/>
            <person name="Stajich J.E."/>
            <person name="Wei C."/>
            <person name="Willey D."/>
            <person name="Wilson R.K."/>
            <person name="Durbin R."/>
            <person name="Waterston R.H."/>
        </authorList>
    </citation>
    <scope>NUCLEOTIDE SEQUENCE [LARGE SCALE GENOMIC DNA]</scope>
    <source>
        <strain evidence="3 4">AF16</strain>
    </source>
</reference>
<dbReference type="Gene3D" id="3.40.50.1110">
    <property type="entry name" value="SGNH hydrolase"/>
    <property type="match status" value="1"/>
</dbReference>
<dbReference type="InterPro" id="IPR038885">
    <property type="entry name" value="PLB1"/>
</dbReference>
<evidence type="ECO:0000256" key="2">
    <source>
        <dbReference type="SAM" id="Phobius"/>
    </source>
</evidence>
<dbReference type="FunFam" id="3.40.50.1110:FF:000046">
    <property type="entry name" value="Protein CBG23371"/>
    <property type="match status" value="1"/>
</dbReference>
<evidence type="ECO:0000313" key="3">
    <source>
        <dbReference type="EMBL" id="CAP39649.1"/>
    </source>
</evidence>
<dbReference type="InterPro" id="IPR036514">
    <property type="entry name" value="SGNH_hydro_sf"/>
</dbReference>
<accession>A8Y429</accession>
<evidence type="ECO:0000313" key="5">
    <source>
        <dbReference type="WormBase" id="CBG23371"/>
    </source>
</evidence>
<dbReference type="GeneID" id="8578655"/>
<dbReference type="InParanoid" id="A8Y429"/>
<dbReference type="OMA" id="AKHYWQN"/>